<comment type="similarity">
    <text evidence="2 6">Belongs to the CTL (choline transporter-like) family.</text>
</comment>
<feature type="transmembrane region" description="Helical" evidence="6">
    <location>
        <begin position="312"/>
        <end position="332"/>
    </location>
</feature>
<keyword evidence="9" id="KW-1185">Reference proteome</keyword>
<feature type="compositionally biased region" description="Acidic residues" evidence="7">
    <location>
        <begin position="142"/>
        <end position="152"/>
    </location>
</feature>
<comment type="function">
    <text evidence="6">Probably involved in transport through the plasma membrane.</text>
</comment>
<organism evidence="8 9">
    <name type="scientific">Kwoniella newhampshirensis</name>
    <dbReference type="NCBI Taxonomy" id="1651941"/>
    <lineage>
        <taxon>Eukaryota</taxon>
        <taxon>Fungi</taxon>
        <taxon>Dikarya</taxon>
        <taxon>Basidiomycota</taxon>
        <taxon>Agaricomycotina</taxon>
        <taxon>Tremellomycetes</taxon>
        <taxon>Tremellales</taxon>
        <taxon>Cryptococcaceae</taxon>
        <taxon>Kwoniella</taxon>
    </lineage>
</organism>
<feature type="compositionally biased region" description="Low complexity" evidence="7">
    <location>
        <begin position="49"/>
        <end position="60"/>
    </location>
</feature>
<dbReference type="GO" id="GO:0022857">
    <property type="term" value="F:transmembrane transporter activity"/>
    <property type="evidence" value="ECO:0007669"/>
    <property type="project" value="UniProtKB-UniRule"/>
</dbReference>
<feature type="transmembrane region" description="Helical" evidence="6">
    <location>
        <begin position="638"/>
        <end position="655"/>
    </location>
</feature>
<accession>A0AAW0YFM9</accession>
<comment type="subcellular location">
    <subcellularLocation>
        <location evidence="6">Cell membrane</location>
        <topology evidence="6">Multi-pass membrane protein</topology>
    </subcellularLocation>
    <subcellularLocation>
        <location evidence="1">Membrane</location>
        <topology evidence="1">Multi-pass membrane protein</topology>
    </subcellularLocation>
</comment>
<evidence type="ECO:0000313" key="9">
    <source>
        <dbReference type="Proteomes" id="UP001388673"/>
    </source>
</evidence>
<keyword evidence="3 6" id="KW-0812">Transmembrane</keyword>
<evidence type="ECO:0000313" key="8">
    <source>
        <dbReference type="EMBL" id="KAK8845550.1"/>
    </source>
</evidence>
<feature type="transmembrane region" description="Helical" evidence="6">
    <location>
        <begin position="425"/>
        <end position="444"/>
    </location>
</feature>
<feature type="region of interest" description="Disordered" evidence="7">
    <location>
        <begin position="118"/>
        <end position="255"/>
    </location>
</feature>
<feature type="region of interest" description="Disordered" evidence="7">
    <location>
        <begin position="27"/>
        <end position="106"/>
    </location>
</feature>
<dbReference type="RefSeq" id="XP_066800358.1">
    <property type="nucleotide sequence ID" value="XM_066949350.1"/>
</dbReference>
<dbReference type="KEGG" id="kne:92183523"/>
<dbReference type="PANTHER" id="PTHR12385">
    <property type="entry name" value="CHOLINE TRANSPORTER-LIKE (SLC FAMILY 44)"/>
    <property type="match status" value="1"/>
</dbReference>
<evidence type="ECO:0000256" key="2">
    <source>
        <dbReference type="ARBA" id="ARBA00007168"/>
    </source>
</evidence>
<feature type="transmembrane region" description="Helical" evidence="6">
    <location>
        <begin position="352"/>
        <end position="374"/>
    </location>
</feature>
<evidence type="ECO:0000256" key="1">
    <source>
        <dbReference type="ARBA" id="ARBA00004141"/>
    </source>
</evidence>
<feature type="compositionally biased region" description="Acidic residues" evidence="7">
    <location>
        <begin position="196"/>
        <end position="210"/>
    </location>
</feature>
<keyword evidence="5 6" id="KW-0472">Membrane</keyword>
<feature type="transmembrane region" description="Helical" evidence="6">
    <location>
        <begin position="381"/>
        <end position="405"/>
    </location>
</feature>
<dbReference type="Pfam" id="PF04515">
    <property type="entry name" value="Choline_transpo"/>
    <property type="match status" value="1"/>
</dbReference>
<dbReference type="Proteomes" id="UP001388673">
    <property type="component" value="Unassembled WGS sequence"/>
</dbReference>
<sequence length="771" mass="83034">MSNGQQGQQAGPSAFTAYASRFLAGKVGDAGRGRDVDGSQIFRPPSPSSPSHDPFLPSPSVTHSHPHLPGSSRSPSPTRTPPFPGPGIDAIPDIEGDGLGSGIGVGLLFSAPEDLQIASGGRKGKERSVSSVPNPYAPSSSESEEEELDLDEVATVRRTLIRPQQPPIRAPVSERAKKGWLAHQSIFPPSSSSSSEDSESEKETEEDSDVDAASRMMGGSKRKSRSGTREEDDEEADDAEGHMLSPSELYKASNDPTVDVVSNALDEPLLGPDEMDESGRGRRGRIPVRLQVYHGRFGHWEREGLRKYKDSGFLALWLTSLLGVIIGLFFVWGSTDPPPDAPTRSAPSIIPLLPLLLLLLVPPLVLPPLFLLLLRRTVRPVLLATAVSIPFSLFLCGWWALGASFETGGLDGVDQVERWWSTTGLRIGAVFLWLLAACFGRLVWMRRKRLERTAAVVELSTNLLLTHPPLLLLTPLLLGVFAITSIPFLTLLIRLGMVGYWRHPRENTWVFHIRPYAGWLIFLVTLVWVWTWGVIRGVGRVAVAGVVGEWYFHREETSHPPALEITTAAVHRATGTSLGSICIGAGIVATVRVVGRSAAELKRITNPKSKVLPTPLHFLTGLAPIFSVVAGILDQLNGYALVYVGVTGDAFWPSARRAVGLAGRRKGGKLLDYTLIKLLLTLSSTAMGLFTATAGYLYMTHSLSNPGYAPIAALLCGGLPFLAVRAGAAVLGDAADALFICYQIDRELGGTHCEKAKEAFAGELPRGTGAV</sequence>
<protein>
    <recommendedName>
        <fullName evidence="6">Protein PNS1</fullName>
    </recommendedName>
</protein>
<keyword evidence="4 6" id="KW-1133">Transmembrane helix</keyword>
<dbReference type="PANTHER" id="PTHR12385:SF88">
    <property type="entry name" value="CHOLINE TRANSPORTER-LIKE PROTEIN CTL1"/>
    <property type="match status" value="1"/>
</dbReference>
<feature type="transmembrane region" description="Helical" evidence="6">
    <location>
        <begin position="516"/>
        <end position="535"/>
    </location>
</feature>
<proteinExistence type="inferred from homology"/>
<gene>
    <name evidence="8" type="ORF">IAR55_006265</name>
</gene>
<feature type="transmembrane region" description="Helical" evidence="6">
    <location>
        <begin position="675"/>
        <end position="699"/>
    </location>
</feature>
<comment type="caution">
    <text evidence="8">The sequence shown here is derived from an EMBL/GenBank/DDBJ whole genome shotgun (WGS) entry which is preliminary data.</text>
</comment>
<feature type="transmembrane region" description="Helical" evidence="6">
    <location>
        <begin position="711"/>
        <end position="731"/>
    </location>
</feature>
<name>A0AAW0YFM9_9TREE</name>
<dbReference type="EMBL" id="JBCAWK010000012">
    <property type="protein sequence ID" value="KAK8845550.1"/>
    <property type="molecule type" value="Genomic_DNA"/>
</dbReference>
<reference evidence="8 9" key="1">
    <citation type="journal article" date="2024" name="bioRxiv">
        <title>Comparative genomics of Cryptococcus and Kwoniella reveals pathogenesis evolution and contrasting karyotype dynamics via intercentromeric recombination or chromosome fusion.</title>
        <authorList>
            <person name="Coelho M.A."/>
            <person name="David-Palma M."/>
            <person name="Shea T."/>
            <person name="Bowers K."/>
            <person name="McGinley-Smith S."/>
            <person name="Mohammad A.W."/>
            <person name="Gnirke A."/>
            <person name="Yurkov A.M."/>
            <person name="Nowrousian M."/>
            <person name="Sun S."/>
            <person name="Cuomo C.A."/>
            <person name="Heitman J."/>
        </authorList>
    </citation>
    <scope>NUCLEOTIDE SEQUENCE [LARGE SCALE GENOMIC DNA]</scope>
    <source>
        <strain evidence="8 9">CBS 13917</strain>
    </source>
</reference>
<feature type="transmembrane region" description="Helical" evidence="6">
    <location>
        <begin position="611"/>
        <end position="632"/>
    </location>
</feature>
<feature type="transmembrane region" description="Helical" evidence="6">
    <location>
        <begin position="470"/>
        <end position="496"/>
    </location>
</feature>
<dbReference type="AlphaFoldDB" id="A0AAW0YFM9"/>
<evidence type="ECO:0000256" key="3">
    <source>
        <dbReference type="ARBA" id="ARBA00022692"/>
    </source>
</evidence>
<evidence type="ECO:0000256" key="5">
    <source>
        <dbReference type="ARBA" id="ARBA00023136"/>
    </source>
</evidence>
<evidence type="ECO:0000256" key="7">
    <source>
        <dbReference type="SAM" id="MobiDB-lite"/>
    </source>
</evidence>
<evidence type="ECO:0000256" key="4">
    <source>
        <dbReference type="ARBA" id="ARBA00022989"/>
    </source>
</evidence>
<dbReference type="InterPro" id="IPR007603">
    <property type="entry name" value="Choline_transptr-like"/>
</dbReference>
<evidence type="ECO:0000256" key="6">
    <source>
        <dbReference type="RuleBase" id="RU368066"/>
    </source>
</evidence>
<dbReference type="GeneID" id="92183523"/>
<dbReference type="GO" id="GO:0005886">
    <property type="term" value="C:plasma membrane"/>
    <property type="evidence" value="ECO:0007669"/>
    <property type="project" value="UniProtKB-SubCell"/>
</dbReference>